<keyword evidence="2" id="KW-0238">DNA-binding</keyword>
<dbReference type="InterPro" id="IPR001387">
    <property type="entry name" value="Cro/C1-type_HTH"/>
</dbReference>
<dbReference type="InterPro" id="IPR010982">
    <property type="entry name" value="Lambda_DNA-bd_dom_sf"/>
</dbReference>
<name>A0A1M4EMT1_9ACTN</name>
<dbReference type="SMART" id="SM00530">
    <property type="entry name" value="HTH_XRE"/>
    <property type="match status" value="1"/>
</dbReference>
<dbReference type="Pfam" id="PF01381">
    <property type="entry name" value="HTH_3"/>
    <property type="match status" value="1"/>
</dbReference>
<dbReference type="Pfam" id="PF19054">
    <property type="entry name" value="DUF5753"/>
    <property type="match status" value="1"/>
</dbReference>
<dbReference type="PROSITE" id="PS50943">
    <property type="entry name" value="HTH_CROC1"/>
    <property type="match status" value="1"/>
</dbReference>
<dbReference type="EMBL" id="LT559118">
    <property type="protein sequence ID" value="SBP00147.1"/>
    <property type="molecule type" value="Genomic_DNA"/>
</dbReference>
<dbReference type="SUPFAM" id="SSF47413">
    <property type="entry name" value="lambda repressor-like DNA-binding domains"/>
    <property type="match status" value="1"/>
</dbReference>
<evidence type="ECO:0000313" key="2">
    <source>
        <dbReference type="EMBL" id="SBP00147.1"/>
    </source>
</evidence>
<sequence length="152" mass="16741">MRETRQAAGISGKRLAEIAGVTQPTISKNETGEMLPSVEMVTRLAEAIGLEADVREDLLEELARISTDIATWRRSGGRGEAKQTLLAERERATTIRRSFHPAAVPGLLQTAEYARQVFARSMFLTAEETTRAVAARTERQTLLYAIGHRSSS</sequence>
<dbReference type="InterPro" id="IPR043917">
    <property type="entry name" value="DUF5753"/>
</dbReference>
<organism evidence="2">
    <name type="scientific">Nonomuraea gerenzanensis</name>
    <dbReference type="NCBI Taxonomy" id="93944"/>
    <lineage>
        <taxon>Bacteria</taxon>
        <taxon>Bacillati</taxon>
        <taxon>Actinomycetota</taxon>
        <taxon>Actinomycetes</taxon>
        <taxon>Streptosporangiales</taxon>
        <taxon>Streptosporangiaceae</taxon>
        <taxon>Nonomuraea</taxon>
    </lineage>
</organism>
<gene>
    <name evidence="2" type="ORF">BN4615_P9663</name>
</gene>
<protein>
    <submittedName>
        <fullName evidence="2">Putative DNA-binding protein</fullName>
    </submittedName>
</protein>
<dbReference type="CDD" id="cd00093">
    <property type="entry name" value="HTH_XRE"/>
    <property type="match status" value="1"/>
</dbReference>
<feature type="domain" description="HTH cro/C1-type" evidence="1">
    <location>
        <begin position="1"/>
        <end position="55"/>
    </location>
</feature>
<dbReference type="AlphaFoldDB" id="A0A1M4EMT1"/>
<evidence type="ECO:0000259" key="1">
    <source>
        <dbReference type="PROSITE" id="PS50943"/>
    </source>
</evidence>
<dbReference type="Gene3D" id="1.10.260.40">
    <property type="entry name" value="lambda repressor-like DNA-binding domains"/>
    <property type="match status" value="1"/>
</dbReference>
<proteinExistence type="predicted"/>
<dbReference type="GO" id="GO:0003677">
    <property type="term" value="F:DNA binding"/>
    <property type="evidence" value="ECO:0007669"/>
    <property type="project" value="UniProtKB-KW"/>
</dbReference>
<reference evidence="2" key="1">
    <citation type="submission" date="2016-04" db="EMBL/GenBank/DDBJ databases">
        <authorList>
            <person name="Evans L.H."/>
            <person name="Alamgir A."/>
            <person name="Owens N."/>
            <person name="Weber N.D."/>
            <person name="Virtaneva K."/>
            <person name="Barbian K."/>
            <person name="Babar A."/>
            <person name="Rosenke K."/>
        </authorList>
    </citation>
    <scope>NUCLEOTIDE SEQUENCE</scope>
    <source>
        <strain evidence="2">Nono1</strain>
    </source>
</reference>
<accession>A0A1M4EMT1</accession>